<dbReference type="EMBL" id="CAJPDT010000026">
    <property type="protein sequence ID" value="CAF9920921.1"/>
    <property type="molecule type" value="Genomic_DNA"/>
</dbReference>
<feature type="region of interest" description="Disordered" evidence="2">
    <location>
        <begin position="447"/>
        <end position="539"/>
    </location>
</feature>
<feature type="chain" id="PRO_5034380343" description="C2H2-type domain-containing protein" evidence="3">
    <location>
        <begin position="16"/>
        <end position="724"/>
    </location>
</feature>
<dbReference type="PANTHER" id="PTHR35391">
    <property type="entry name" value="C2H2-TYPE DOMAIN-CONTAINING PROTEIN-RELATED"/>
    <property type="match status" value="1"/>
</dbReference>
<keyword evidence="6" id="KW-1185">Reference proteome</keyword>
<organism evidence="5 6">
    <name type="scientific">Imshaugia aleurites</name>
    <dbReference type="NCBI Taxonomy" id="172621"/>
    <lineage>
        <taxon>Eukaryota</taxon>
        <taxon>Fungi</taxon>
        <taxon>Dikarya</taxon>
        <taxon>Ascomycota</taxon>
        <taxon>Pezizomycotina</taxon>
        <taxon>Lecanoromycetes</taxon>
        <taxon>OSLEUM clade</taxon>
        <taxon>Lecanoromycetidae</taxon>
        <taxon>Lecanorales</taxon>
        <taxon>Lecanorineae</taxon>
        <taxon>Parmeliaceae</taxon>
        <taxon>Imshaugia</taxon>
    </lineage>
</organism>
<accession>A0A8H3F7R5</accession>
<protein>
    <recommendedName>
        <fullName evidence="4">C2H2-type domain-containing protein</fullName>
    </recommendedName>
</protein>
<name>A0A8H3F7R5_9LECA</name>
<feature type="coiled-coil region" evidence="1">
    <location>
        <begin position="542"/>
        <end position="594"/>
    </location>
</feature>
<sequence length="724" mass="83316">MATLISALLIPCLKSFNQLQERVEQPDYGYEREVSSASWGDELGRLRVWAANIGAHQTGQSSLDFRLRDASHISNQITKLLQDLNRSLDDVLDELLEDGTEASEDDGTSASWLGDNSTTEFQQLHEEVVNIIDCLYQLSMLIRKPAQHDLLVGSRMGDKVEFEFYDNEHVRNLHPRTEEQISQRLGRAITRRRKYLGYRERHHRKLEKGIEQTTSGSTVSETIATDFKTQNIDFEDTSSNSGMSQTSYAPSLIDGGRVTIPAPPKQSAEGKPFECPYCYFVIDIKSERSWIRHIFKDIKPYVCTFADCSMPDRVYDSRREWYFHETTEHHREDLVCALCKDTLKSSKQYERHVARHLEELALFALPRTELDDPEDDDDDVVDARASTSEKGVTVDTAHSSDHSDHSSLASVTDDEDSTGTNVQVRPREDNDDDVVDARLNVEYPDELVSSEASTAQHGSVPPEQSRLHQPQKPIDEAIANSFDRESIENVPPELIDQTTQNVIKPLQTPGGLHSTSHKNRSPSPDSDYESEEGTEHLDDYELERKMKLLEKLEEKEKEDIARENFEEGLLLSKAKKAKKKKEEQELKQKAIEEYYIKKLEDEVKKGKEKKETDEEFKERVKKTFNQAGYDDESIEKILKKGENGDRETKIEDLARPVFIKVHQKHISPETLNEYSLPWEWDQRDSNYIVIKQWIPEADQTILFDHTKRVRERKRLQLMTSKSPS</sequence>
<evidence type="ECO:0000256" key="2">
    <source>
        <dbReference type="SAM" id="MobiDB-lite"/>
    </source>
</evidence>
<evidence type="ECO:0000256" key="3">
    <source>
        <dbReference type="SAM" id="SignalP"/>
    </source>
</evidence>
<dbReference type="InterPro" id="IPR013087">
    <property type="entry name" value="Znf_C2H2_type"/>
</dbReference>
<feature type="domain" description="C2H2-type" evidence="4">
    <location>
        <begin position="336"/>
        <end position="356"/>
    </location>
</feature>
<feature type="signal peptide" evidence="3">
    <location>
        <begin position="1"/>
        <end position="15"/>
    </location>
</feature>
<keyword evidence="3" id="KW-0732">Signal</keyword>
<dbReference type="OrthoDB" id="20872at2759"/>
<feature type="region of interest" description="Disordered" evidence="2">
    <location>
        <begin position="368"/>
        <end position="435"/>
    </location>
</feature>
<reference evidence="5" key="1">
    <citation type="submission" date="2021-03" db="EMBL/GenBank/DDBJ databases">
        <authorList>
            <person name="Tagirdzhanova G."/>
        </authorList>
    </citation>
    <scope>NUCLEOTIDE SEQUENCE</scope>
</reference>
<proteinExistence type="predicted"/>
<feature type="compositionally biased region" description="Acidic residues" evidence="2">
    <location>
        <begin position="371"/>
        <end position="380"/>
    </location>
</feature>
<dbReference type="SMART" id="SM00355">
    <property type="entry name" value="ZnF_C2H2"/>
    <property type="match status" value="2"/>
</dbReference>
<dbReference type="AlphaFoldDB" id="A0A8H3F7R5"/>
<evidence type="ECO:0000313" key="6">
    <source>
        <dbReference type="Proteomes" id="UP000664534"/>
    </source>
</evidence>
<dbReference type="Pfam" id="PF26082">
    <property type="entry name" value="zf-C2H2_AcuF"/>
    <property type="match status" value="1"/>
</dbReference>
<dbReference type="PROSITE" id="PS00028">
    <property type="entry name" value="ZINC_FINGER_C2H2_1"/>
    <property type="match status" value="1"/>
</dbReference>
<evidence type="ECO:0000313" key="5">
    <source>
        <dbReference type="EMBL" id="CAF9920921.1"/>
    </source>
</evidence>
<dbReference type="InterPro" id="IPR058925">
    <property type="entry name" value="zf-C2H2_AcuF"/>
</dbReference>
<evidence type="ECO:0000259" key="4">
    <source>
        <dbReference type="PROSITE" id="PS00028"/>
    </source>
</evidence>
<comment type="caution">
    <text evidence="5">The sequence shown here is derived from an EMBL/GenBank/DDBJ whole genome shotgun (WGS) entry which is preliminary data.</text>
</comment>
<dbReference type="Proteomes" id="UP000664534">
    <property type="component" value="Unassembled WGS sequence"/>
</dbReference>
<gene>
    <name evidence="5" type="ORF">IMSHALPRED_005044</name>
</gene>
<dbReference type="PANTHER" id="PTHR35391:SF7">
    <property type="entry name" value="C2H2-TYPE DOMAIN-CONTAINING PROTEIN"/>
    <property type="match status" value="1"/>
</dbReference>
<evidence type="ECO:0000256" key="1">
    <source>
        <dbReference type="SAM" id="Coils"/>
    </source>
</evidence>
<keyword evidence="1" id="KW-0175">Coiled coil</keyword>